<evidence type="ECO:0000313" key="2">
    <source>
        <dbReference type="EMBL" id="KIM29577.1"/>
    </source>
</evidence>
<dbReference type="HOGENOM" id="CLU_408897_0_0_1"/>
<reference evidence="3" key="2">
    <citation type="submission" date="2015-01" db="EMBL/GenBank/DDBJ databases">
        <title>Evolutionary Origins and Diversification of the Mycorrhizal Mutualists.</title>
        <authorList>
            <consortium name="DOE Joint Genome Institute"/>
            <consortium name="Mycorrhizal Genomics Consortium"/>
            <person name="Kohler A."/>
            <person name="Kuo A."/>
            <person name="Nagy L.G."/>
            <person name="Floudas D."/>
            <person name="Copeland A."/>
            <person name="Barry K.W."/>
            <person name="Cichocki N."/>
            <person name="Veneault-Fourrey C."/>
            <person name="LaButti K."/>
            <person name="Lindquist E.A."/>
            <person name="Lipzen A."/>
            <person name="Lundell T."/>
            <person name="Morin E."/>
            <person name="Murat C."/>
            <person name="Riley R."/>
            <person name="Ohm R."/>
            <person name="Sun H."/>
            <person name="Tunlid A."/>
            <person name="Henrissat B."/>
            <person name="Grigoriev I.V."/>
            <person name="Hibbett D.S."/>
            <person name="Martin F."/>
        </authorList>
    </citation>
    <scope>NUCLEOTIDE SEQUENCE [LARGE SCALE GENOMIC DNA]</scope>
    <source>
        <strain evidence="3">MAFF 305830</strain>
    </source>
</reference>
<dbReference type="AlphaFoldDB" id="A0A0C2XKL9"/>
<dbReference type="Proteomes" id="UP000054097">
    <property type="component" value="Unassembled WGS sequence"/>
</dbReference>
<evidence type="ECO:0000313" key="3">
    <source>
        <dbReference type="Proteomes" id="UP000054097"/>
    </source>
</evidence>
<feature type="region of interest" description="Disordered" evidence="1">
    <location>
        <begin position="546"/>
        <end position="569"/>
    </location>
</feature>
<feature type="compositionally biased region" description="Basic and acidic residues" evidence="1">
    <location>
        <begin position="490"/>
        <end position="506"/>
    </location>
</feature>
<reference evidence="2 3" key="1">
    <citation type="submission" date="2014-04" db="EMBL/GenBank/DDBJ databases">
        <authorList>
            <consortium name="DOE Joint Genome Institute"/>
            <person name="Kuo A."/>
            <person name="Zuccaro A."/>
            <person name="Kohler A."/>
            <person name="Nagy L.G."/>
            <person name="Floudas D."/>
            <person name="Copeland A."/>
            <person name="Barry K.W."/>
            <person name="Cichocki N."/>
            <person name="Veneault-Fourrey C."/>
            <person name="LaButti K."/>
            <person name="Lindquist E.A."/>
            <person name="Lipzen A."/>
            <person name="Lundell T."/>
            <person name="Morin E."/>
            <person name="Murat C."/>
            <person name="Sun H."/>
            <person name="Tunlid A."/>
            <person name="Henrissat B."/>
            <person name="Grigoriev I.V."/>
            <person name="Hibbett D.S."/>
            <person name="Martin F."/>
            <person name="Nordberg H.P."/>
            <person name="Cantor M.N."/>
            <person name="Hua S.X."/>
        </authorList>
    </citation>
    <scope>NUCLEOTIDE SEQUENCE [LARGE SCALE GENOMIC DNA]</scope>
    <source>
        <strain evidence="2 3">MAFF 305830</strain>
    </source>
</reference>
<proteinExistence type="predicted"/>
<organism evidence="2 3">
    <name type="scientific">Serendipita vermifera MAFF 305830</name>
    <dbReference type="NCBI Taxonomy" id="933852"/>
    <lineage>
        <taxon>Eukaryota</taxon>
        <taxon>Fungi</taxon>
        <taxon>Dikarya</taxon>
        <taxon>Basidiomycota</taxon>
        <taxon>Agaricomycotina</taxon>
        <taxon>Agaricomycetes</taxon>
        <taxon>Sebacinales</taxon>
        <taxon>Serendipitaceae</taxon>
        <taxon>Serendipita</taxon>
    </lineage>
</organism>
<feature type="region of interest" description="Disordered" evidence="1">
    <location>
        <begin position="490"/>
        <end position="516"/>
    </location>
</feature>
<gene>
    <name evidence="2" type="ORF">M408DRAFT_22907</name>
</gene>
<keyword evidence="3" id="KW-1185">Reference proteome</keyword>
<dbReference type="EMBL" id="KN824288">
    <property type="protein sequence ID" value="KIM29577.1"/>
    <property type="molecule type" value="Genomic_DNA"/>
</dbReference>
<name>A0A0C2XKL9_SERVB</name>
<evidence type="ECO:0000256" key="1">
    <source>
        <dbReference type="SAM" id="MobiDB-lite"/>
    </source>
</evidence>
<sequence>MTTIHARMIQRRIGIALIPLDAITMHPDHRPADKAHVRKLASELSTDADTRWAQPIDVIAPAGISNTWLDSLRTERLLTTPPPPAPASNAVAPRFWCISGQHRVLAAKLLMKQSAKDALAFWPATVYEQVAYDDNELVLWMLEKNVEHASLKATLEQRLRILDHLEDAFDAQKKALGLVGFKDTDASSIISLRQSDVWSPLMRVLAEPMYQDVALGTIVDWGIGYRAYPILAHMLQDVLQQQNQLRAYKNDDGPITMDLFFGAGSITNQHTSKTGTRSNISRVWSGISGSFDVDGFQTFWKQIVKRDTPRDTLSINSPFLFGEMTPTILDISYRASNTPLSNRLFRCEHAASLLYLLSSFPAMHSLPLRRPRQPDLEINWVDLLSLSDISQGEKILLYLLANVDALVPAKANQFCGPITVPDYPHMTVLQRSKPIRDVLKATMTQAWEEAIEYCASVGLPLSAPMHTLREELQETGGLCHEELVVKEEKETVVKDEEGTAGRELGKGKGRAGKQKKLDEPHATIINQGGNVVQSVPIPLIKSRRRDKVIPASADKETEAKSDPPSSPPMVEFATKSGDIWNGYKLPTSLSRSIPIPAGIAYMNVKRGRLLVKRKHESDDEEEDPTTHTLHSFVKRLRSIDSSEAQIALDLCNIDEDTISGWNKQLDSVVRPA</sequence>
<accession>A0A0C2XKL9</accession>
<protein>
    <submittedName>
        <fullName evidence="2">Uncharacterized protein</fullName>
    </submittedName>
</protein>